<dbReference type="PANTHER" id="PTHR44591">
    <property type="entry name" value="STRESS RESPONSE REGULATOR PROTEIN 1"/>
    <property type="match status" value="1"/>
</dbReference>
<name>A0A6I4ZUG9_9BACI</name>
<dbReference type="OrthoDB" id="9790669at2"/>
<protein>
    <submittedName>
        <fullName evidence="4">Response regulator</fullName>
    </submittedName>
</protein>
<dbReference type="PROSITE" id="PS50110">
    <property type="entry name" value="RESPONSE_REGULATORY"/>
    <property type="match status" value="1"/>
</dbReference>
<sequence>MHSVMLVDDSKFMRSWLKSLLHDSNYYVVAEASDGCTATTLYKEHRPEVVILDITLPWLGGIDCLRNILDDDPNANVMMCSSVGHKFHVTESLRIGAKDFIMKPNFSHLIESLDKITSEKNFIVK</sequence>
<gene>
    <name evidence="4" type="ORF">GLW05_01685</name>
</gene>
<feature type="domain" description="Response regulatory" evidence="3">
    <location>
        <begin position="3"/>
        <end position="118"/>
    </location>
</feature>
<evidence type="ECO:0000313" key="4">
    <source>
        <dbReference type="EMBL" id="MYL32316.1"/>
    </source>
</evidence>
<dbReference type="AlphaFoldDB" id="A0A6I4ZUG9"/>
<evidence type="ECO:0000256" key="2">
    <source>
        <dbReference type="PROSITE-ProRule" id="PRU00169"/>
    </source>
</evidence>
<dbReference type="Pfam" id="PF00072">
    <property type="entry name" value="Response_reg"/>
    <property type="match status" value="1"/>
</dbReference>
<dbReference type="InterPro" id="IPR050595">
    <property type="entry name" value="Bact_response_regulator"/>
</dbReference>
<dbReference type="RefSeq" id="WP_160847618.1">
    <property type="nucleotide sequence ID" value="NZ_WMEQ01000001.1"/>
</dbReference>
<dbReference type="Gene3D" id="3.40.50.2300">
    <property type="match status" value="1"/>
</dbReference>
<dbReference type="EMBL" id="WMEQ01000001">
    <property type="protein sequence ID" value="MYL32316.1"/>
    <property type="molecule type" value="Genomic_DNA"/>
</dbReference>
<dbReference type="SMART" id="SM00448">
    <property type="entry name" value="REC"/>
    <property type="match status" value="1"/>
</dbReference>
<keyword evidence="1 2" id="KW-0597">Phosphoprotein</keyword>
<evidence type="ECO:0000259" key="3">
    <source>
        <dbReference type="PROSITE" id="PS50110"/>
    </source>
</evidence>
<dbReference type="GO" id="GO:0000160">
    <property type="term" value="P:phosphorelay signal transduction system"/>
    <property type="evidence" value="ECO:0007669"/>
    <property type="project" value="InterPro"/>
</dbReference>
<evidence type="ECO:0000313" key="5">
    <source>
        <dbReference type="Proteomes" id="UP000468638"/>
    </source>
</evidence>
<reference evidence="4 5" key="1">
    <citation type="submission" date="2019-11" db="EMBL/GenBank/DDBJ databases">
        <title>Genome sequences of 17 halophilic strains isolated from different environments.</title>
        <authorList>
            <person name="Furrow R.E."/>
        </authorList>
    </citation>
    <scope>NUCLEOTIDE SEQUENCE [LARGE SCALE GENOMIC DNA]</scope>
    <source>
        <strain evidence="4 5">22514_16_FS</strain>
    </source>
</reference>
<proteinExistence type="predicted"/>
<dbReference type="PANTHER" id="PTHR44591:SF3">
    <property type="entry name" value="RESPONSE REGULATORY DOMAIN-CONTAINING PROTEIN"/>
    <property type="match status" value="1"/>
</dbReference>
<organism evidence="4 5">
    <name type="scientific">Pontibacillus yanchengensis</name>
    <dbReference type="NCBI Taxonomy" id="462910"/>
    <lineage>
        <taxon>Bacteria</taxon>
        <taxon>Bacillati</taxon>
        <taxon>Bacillota</taxon>
        <taxon>Bacilli</taxon>
        <taxon>Bacillales</taxon>
        <taxon>Bacillaceae</taxon>
        <taxon>Pontibacillus</taxon>
    </lineage>
</organism>
<accession>A0A6I4ZUG9</accession>
<comment type="caution">
    <text evidence="4">The sequence shown here is derived from an EMBL/GenBank/DDBJ whole genome shotgun (WGS) entry which is preliminary data.</text>
</comment>
<feature type="modified residue" description="4-aspartylphosphate" evidence="2">
    <location>
        <position position="53"/>
    </location>
</feature>
<dbReference type="InterPro" id="IPR011006">
    <property type="entry name" value="CheY-like_superfamily"/>
</dbReference>
<evidence type="ECO:0000256" key="1">
    <source>
        <dbReference type="ARBA" id="ARBA00022553"/>
    </source>
</evidence>
<dbReference type="InterPro" id="IPR001789">
    <property type="entry name" value="Sig_transdc_resp-reg_receiver"/>
</dbReference>
<dbReference type="SUPFAM" id="SSF52172">
    <property type="entry name" value="CheY-like"/>
    <property type="match status" value="1"/>
</dbReference>
<dbReference type="Proteomes" id="UP000468638">
    <property type="component" value="Unassembled WGS sequence"/>
</dbReference>